<feature type="transmembrane region" description="Helical" evidence="1">
    <location>
        <begin position="47"/>
        <end position="65"/>
    </location>
</feature>
<dbReference type="InterPro" id="IPR032073">
    <property type="entry name" value="FNDC5_C"/>
</dbReference>
<keyword evidence="1" id="KW-1133">Transmembrane helix</keyword>
<dbReference type="Pfam" id="PF16066">
    <property type="entry name" value="DUF4808"/>
    <property type="match status" value="1"/>
</dbReference>
<dbReference type="EMBL" id="VIIS01000970">
    <property type="protein sequence ID" value="KAF0303144.1"/>
    <property type="molecule type" value="Genomic_DNA"/>
</dbReference>
<evidence type="ECO:0000313" key="4">
    <source>
        <dbReference type="Proteomes" id="UP000440578"/>
    </source>
</evidence>
<evidence type="ECO:0000313" key="3">
    <source>
        <dbReference type="EMBL" id="KAF0303145.1"/>
    </source>
</evidence>
<gene>
    <name evidence="3" type="ORF">FJT64_024858</name>
</gene>
<keyword evidence="1" id="KW-0812">Transmembrane</keyword>
<dbReference type="OrthoDB" id="6424355at2759"/>
<keyword evidence="4" id="KW-1185">Reference proteome</keyword>
<evidence type="ECO:0000259" key="2">
    <source>
        <dbReference type="Pfam" id="PF16066"/>
    </source>
</evidence>
<proteinExistence type="predicted"/>
<reference evidence="3 4" key="1">
    <citation type="submission" date="2019-07" db="EMBL/GenBank/DDBJ databases">
        <title>Draft genome assembly of a fouling barnacle, Amphibalanus amphitrite (Darwin, 1854): The first reference genome for Thecostraca.</title>
        <authorList>
            <person name="Kim W."/>
        </authorList>
    </citation>
    <scope>NUCLEOTIDE SEQUENCE [LARGE SCALE GENOMIC DNA]</scope>
    <source>
        <strain evidence="3">SNU_AA5</strain>
        <tissue evidence="3">Soma without cirri and trophi</tissue>
    </source>
</reference>
<protein>
    <recommendedName>
        <fullName evidence="2">Fibronectin type III domain-containing protein</fullName>
    </recommendedName>
</protein>
<keyword evidence="1" id="KW-0472">Membrane</keyword>
<dbReference type="PANTHER" id="PTHR21104:SF1">
    <property type="entry name" value="FIBRONECTIN TYPE III DOMAIN-CONTAINING PROTEIN"/>
    <property type="match status" value="1"/>
</dbReference>
<dbReference type="AlphaFoldDB" id="A0A6A4W9D3"/>
<dbReference type="Proteomes" id="UP000440578">
    <property type="component" value="Unassembled WGS sequence"/>
</dbReference>
<comment type="caution">
    <text evidence="3">The sequence shown here is derived from an EMBL/GenBank/DDBJ whole genome shotgun (WGS) entry which is preliminary data.</text>
</comment>
<sequence length="168" mass="18034">MSLPLPACDTWTMPVNLTDGPAGGDRSAERSEVVPPIAAGPVRPEEMVLVASALVIWVAAILLCVHRWGKIRMLEPYLPDYNDPTSQKGGLLMDASPALAFSRLHSPLIPMVHCPHGRGSMACQHSQSTSRLLSHARDACALAAARKTRSADSLVTHTIHVHPPNSLL</sequence>
<name>A0A6A4W9D3_AMPAM</name>
<organism evidence="3 4">
    <name type="scientific">Amphibalanus amphitrite</name>
    <name type="common">Striped barnacle</name>
    <name type="synonym">Balanus amphitrite</name>
    <dbReference type="NCBI Taxonomy" id="1232801"/>
    <lineage>
        <taxon>Eukaryota</taxon>
        <taxon>Metazoa</taxon>
        <taxon>Ecdysozoa</taxon>
        <taxon>Arthropoda</taxon>
        <taxon>Crustacea</taxon>
        <taxon>Multicrustacea</taxon>
        <taxon>Cirripedia</taxon>
        <taxon>Thoracica</taxon>
        <taxon>Thoracicalcarea</taxon>
        <taxon>Balanomorpha</taxon>
        <taxon>Balanoidea</taxon>
        <taxon>Balanidae</taxon>
        <taxon>Amphibalaninae</taxon>
        <taxon>Amphibalanus</taxon>
    </lineage>
</organism>
<accession>A0A6A4W9D3</accession>
<feature type="domain" description="Fibronectin type III" evidence="2">
    <location>
        <begin position="42"/>
        <end position="134"/>
    </location>
</feature>
<dbReference type="EMBL" id="VIIS01000970">
    <property type="protein sequence ID" value="KAF0303145.1"/>
    <property type="molecule type" value="Genomic_DNA"/>
</dbReference>
<dbReference type="PANTHER" id="PTHR21104">
    <property type="entry name" value="FIBRONECTIN TYPE III DOMAIN-CONTAINING PROTEIN"/>
    <property type="match status" value="1"/>
</dbReference>
<evidence type="ECO:0000256" key="1">
    <source>
        <dbReference type="SAM" id="Phobius"/>
    </source>
</evidence>